<dbReference type="PANTHER" id="PTHR11632">
    <property type="entry name" value="SUCCINATE DEHYDROGENASE 2 FLAVOPROTEIN SUBUNIT"/>
    <property type="match status" value="1"/>
</dbReference>
<dbReference type="Proteomes" id="UP001519311">
    <property type="component" value="Unassembled WGS sequence"/>
</dbReference>
<dbReference type="Pfam" id="PF02910">
    <property type="entry name" value="Succ_DH_flav_C"/>
    <property type="match status" value="1"/>
</dbReference>
<dbReference type="GO" id="GO:0008177">
    <property type="term" value="F:succinate dehydrogenase (quinone) activity"/>
    <property type="evidence" value="ECO:0007669"/>
    <property type="project" value="UniProtKB-EC"/>
</dbReference>
<feature type="domain" description="Fumarate reductase/succinate dehydrogenase flavoprotein-like C-terminal" evidence="1">
    <location>
        <begin position="37"/>
        <end position="125"/>
    </location>
</feature>
<dbReference type="InterPro" id="IPR030664">
    <property type="entry name" value="SdhA/FrdA/AprA"/>
</dbReference>
<keyword evidence="2" id="KW-0560">Oxidoreductase</keyword>
<gene>
    <name evidence="2" type="ORF">JOF59_005665</name>
</gene>
<accession>A0ABS4VHB3</accession>
<dbReference type="EC" id="1.3.5.1" evidence="2"/>
<dbReference type="SUPFAM" id="SSF46977">
    <property type="entry name" value="Succinate dehydrogenase/fumarate reductase flavoprotein C-terminal domain"/>
    <property type="match status" value="1"/>
</dbReference>
<dbReference type="InterPro" id="IPR037099">
    <property type="entry name" value="Fum_R/Succ_DH_flav-like_C_sf"/>
</dbReference>
<dbReference type="Gene3D" id="1.20.58.100">
    <property type="entry name" value="Fumarate reductase/succinate dehydrogenase flavoprotein-like, C-terminal domain"/>
    <property type="match status" value="1"/>
</dbReference>
<sequence>MSHVCGPLCPTAVAQARAEVDELLVADGTENVRALQRAIRNTMTEHAGVVRDEAGLSAGLAELDDIEKRMENVGVHPDIAGFQDLAHAFDLKSSSLAARATLEAALERRETRGCHNRSEYPAMDPALQVNLVWSPKTGITHESIAPIPDEISALMQEVSTEGKLVE</sequence>
<dbReference type="InterPro" id="IPR015939">
    <property type="entry name" value="Fum_Rdtase/Succ_DH_flav-like_C"/>
</dbReference>
<reference evidence="2 3" key="1">
    <citation type="submission" date="2021-03" db="EMBL/GenBank/DDBJ databases">
        <title>Sequencing the genomes of 1000 actinobacteria strains.</title>
        <authorList>
            <person name="Klenk H.-P."/>
        </authorList>
    </citation>
    <scope>NUCLEOTIDE SEQUENCE [LARGE SCALE GENOMIC DNA]</scope>
    <source>
        <strain evidence="2 3">DSM 40843</strain>
    </source>
</reference>
<dbReference type="PANTHER" id="PTHR11632:SF51">
    <property type="entry name" value="SUCCINATE DEHYDROGENASE [UBIQUINONE] FLAVOPROTEIN SUBUNIT, MITOCHONDRIAL"/>
    <property type="match status" value="1"/>
</dbReference>
<comment type="caution">
    <text evidence="2">The sequence shown here is derived from an EMBL/GenBank/DDBJ whole genome shotgun (WGS) entry which is preliminary data.</text>
</comment>
<dbReference type="EMBL" id="JAGINS010000001">
    <property type="protein sequence ID" value="MBP2363265.1"/>
    <property type="molecule type" value="Genomic_DNA"/>
</dbReference>
<dbReference type="EC" id="1.3.5.4" evidence="2"/>
<protein>
    <submittedName>
        <fullName evidence="2">Succinate dehydrogenase / fumarate reductase flavoprotein subunit</fullName>
        <ecNumber evidence="2">1.3.5.1</ecNumber>
        <ecNumber evidence="2">1.3.5.4</ecNumber>
    </submittedName>
</protein>
<evidence type="ECO:0000313" key="2">
    <source>
        <dbReference type="EMBL" id="MBP2363265.1"/>
    </source>
</evidence>
<proteinExistence type="predicted"/>
<name>A0ABS4VHB3_9ACTN</name>
<evidence type="ECO:0000313" key="3">
    <source>
        <dbReference type="Proteomes" id="UP001519311"/>
    </source>
</evidence>
<keyword evidence="3" id="KW-1185">Reference proteome</keyword>
<organism evidence="2 3">
    <name type="scientific">Streptomyces clavifer</name>
    <dbReference type="NCBI Taxonomy" id="68188"/>
    <lineage>
        <taxon>Bacteria</taxon>
        <taxon>Bacillati</taxon>
        <taxon>Actinomycetota</taxon>
        <taxon>Actinomycetes</taxon>
        <taxon>Kitasatosporales</taxon>
        <taxon>Streptomycetaceae</taxon>
        <taxon>Streptomyces</taxon>
    </lineage>
</organism>
<evidence type="ECO:0000259" key="1">
    <source>
        <dbReference type="Pfam" id="PF02910"/>
    </source>
</evidence>